<dbReference type="eggNOG" id="ENOG502T5H9">
    <property type="taxonomic scope" value="Eukaryota"/>
</dbReference>
<accession>C9SJJ0</accession>
<reference evidence="3" key="1">
    <citation type="journal article" date="2011" name="PLoS Pathog.">
        <title>Comparative genomics yields insights into niche adaptation of plant vascular wilt pathogens.</title>
        <authorList>
            <person name="Klosterman S.J."/>
            <person name="Subbarao K.V."/>
            <person name="Kang S."/>
            <person name="Veronese P."/>
            <person name="Gold S.E."/>
            <person name="Thomma B.P.H.J."/>
            <person name="Chen Z."/>
            <person name="Henrissat B."/>
            <person name="Lee Y.-H."/>
            <person name="Park J."/>
            <person name="Garcia-Pedrajas M.D."/>
            <person name="Barbara D.J."/>
            <person name="Anchieta A."/>
            <person name="de Jonge R."/>
            <person name="Santhanam P."/>
            <person name="Maruthachalam K."/>
            <person name="Atallah Z."/>
            <person name="Amyotte S.G."/>
            <person name="Paz Z."/>
            <person name="Inderbitzin P."/>
            <person name="Hayes R.J."/>
            <person name="Heiman D.I."/>
            <person name="Young S."/>
            <person name="Zeng Q."/>
            <person name="Engels R."/>
            <person name="Galagan J."/>
            <person name="Cuomo C.A."/>
            <person name="Dobinson K.F."/>
            <person name="Ma L.-J."/>
        </authorList>
    </citation>
    <scope>NUCLEOTIDE SEQUENCE [LARGE SCALE GENOMIC DNA]</scope>
    <source>
        <strain evidence="3">VaMs.102 / ATCC MYA-4576 / FGSC 10136</strain>
    </source>
</reference>
<sequence>MSGSFSAAAAQGGGGGGPKTGPRTVAAKHQPRDNLVHTLPLLVISPAYSCFSHRVSDDMDTDASGSNIRRSPQRFLTGSAGFRHDEPMCWGHWMHWVAAPIVPMGDGSPVLNGGLARDGSRAFTARPGNCWLATSFRLLNAICYEVPRRRARR</sequence>
<feature type="compositionally biased region" description="Low complexity" evidence="1">
    <location>
        <begin position="1"/>
        <end position="10"/>
    </location>
</feature>
<dbReference type="GeneID" id="9530069"/>
<gene>
    <name evidence="2" type="ORF">VDBG_04461</name>
</gene>
<dbReference type="HOGENOM" id="CLU_111697_0_0_1"/>
<dbReference type="KEGG" id="val:VDBG_04461"/>
<evidence type="ECO:0000313" key="3">
    <source>
        <dbReference type="Proteomes" id="UP000008698"/>
    </source>
</evidence>
<dbReference type="AlphaFoldDB" id="C9SJJ0"/>
<organism evidence="3">
    <name type="scientific">Verticillium alfalfae (strain VaMs.102 / ATCC MYA-4576 / FGSC 10136)</name>
    <name type="common">Verticillium wilt of alfalfa</name>
    <name type="synonym">Verticillium albo-atrum</name>
    <dbReference type="NCBI Taxonomy" id="526221"/>
    <lineage>
        <taxon>Eukaryota</taxon>
        <taxon>Fungi</taxon>
        <taxon>Dikarya</taxon>
        <taxon>Ascomycota</taxon>
        <taxon>Pezizomycotina</taxon>
        <taxon>Sordariomycetes</taxon>
        <taxon>Hypocreomycetidae</taxon>
        <taxon>Glomerellales</taxon>
        <taxon>Plectosphaerellaceae</taxon>
        <taxon>Verticillium</taxon>
    </lineage>
</organism>
<name>C9SJJ0_VERA1</name>
<proteinExistence type="predicted"/>
<keyword evidence="3" id="KW-1185">Reference proteome</keyword>
<evidence type="ECO:0000256" key="1">
    <source>
        <dbReference type="SAM" id="MobiDB-lite"/>
    </source>
</evidence>
<feature type="region of interest" description="Disordered" evidence="1">
    <location>
        <begin position="1"/>
        <end position="31"/>
    </location>
</feature>
<dbReference type="OrthoDB" id="10365986at2759"/>
<protein>
    <submittedName>
        <fullName evidence="2">Predicted protein</fullName>
    </submittedName>
</protein>
<evidence type="ECO:0000313" key="2">
    <source>
        <dbReference type="EMBL" id="EEY18352.1"/>
    </source>
</evidence>
<dbReference type="RefSeq" id="XP_003004855.1">
    <property type="nucleotide sequence ID" value="XM_003004809.1"/>
</dbReference>
<dbReference type="Proteomes" id="UP000008698">
    <property type="component" value="Unassembled WGS sequence"/>
</dbReference>
<dbReference type="EMBL" id="DS985218">
    <property type="protein sequence ID" value="EEY18352.1"/>
    <property type="molecule type" value="Genomic_DNA"/>
</dbReference>